<accession>A0A1G7PEN1</accession>
<keyword evidence="2" id="KW-0732">Signal</keyword>
<dbReference type="STRING" id="120956.SAMN05421791_101225"/>
<keyword evidence="5" id="KW-1185">Reference proteome</keyword>
<evidence type="ECO:0000313" key="4">
    <source>
        <dbReference type="EMBL" id="SDF84644.1"/>
    </source>
</evidence>
<evidence type="ECO:0000256" key="2">
    <source>
        <dbReference type="SAM" id="SignalP"/>
    </source>
</evidence>
<gene>
    <name evidence="4" type="ORF">SAMN05421791_101225</name>
</gene>
<sequence>MFKKLSKYIVLFSIVISSFFIANVSTHATDINKPFAVLLLGIDTGDLGRTEKGRSDVMLIATVNPEEENVVITSIPRDTYVDIPGRGMDKINHAYAFGGPELSIQTVENWLDIEIPYYMTVDMKGLSDVVDSVGGVDVVPPNTFEIGGFTFTEGQEVHLDGEKALAYVRERYTSGGDYARQKRQRQVIVGIAQSALNQSKGVKEVIDMATAINKYVGMNLNMFDLGKLVISHVDMRPTIAFNQFVGEGMKIDGIYYEQITDASFKENQQIIHDELEGKVTSDLNSEDTIQLETKNGSR</sequence>
<dbReference type="PANTHER" id="PTHR33392:SF6">
    <property type="entry name" value="POLYISOPRENYL-TEICHOIC ACID--PEPTIDOGLYCAN TEICHOIC ACID TRANSFERASE TAGU"/>
    <property type="match status" value="1"/>
</dbReference>
<name>A0A1G7PEN1_9LACT</name>
<dbReference type="OrthoDB" id="27330at2"/>
<dbReference type="Proteomes" id="UP000199708">
    <property type="component" value="Unassembled WGS sequence"/>
</dbReference>
<dbReference type="NCBIfam" id="TIGR00350">
    <property type="entry name" value="lytR_cpsA_psr"/>
    <property type="match status" value="1"/>
</dbReference>
<reference evidence="4 5" key="1">
    <citation type="submission" date="2016-10" db="EMBL/GenBank/DDBJ databases">
        <authorList>
            <person name="de Groot N.N."/>
        </authorList>
    </citation>
    <scope>NUCLEOTIDE SEQUENCE [LARGE SCALE GENOMIC DNA]</scope>
    <source>
        <strain evidence="4 5">ATCC BAA-466</strain>
    </source>
</reference>
<dbReference type="Gene3D" id="3.40.630.190">
    <property type="entry name" value="LCP protein"/>
    <property type="match status" value="1"/>
</dbReference>
<proteinExistence type="inferred from homology"/>
<dbReference type="Pfam" id="PF03816">
    <property type="entry name" value="LytR_cpsA_psr"/>
    <property type="match status" value="1"/>
</dbReference>
<feature type="domain" description="Cell envelope-related transcriptional attenuator" evidence="3">
    <location>
        <begin position="54"/>
        <end position="195"/>
    </location>
</feature>
<dbReference type="InterPro" id="IPR004474">
    <property type="entry name" value="LytR_CpsA_psr"/>
</dbReference>
<dbReference type="AlphaFoldDB" id="A0A1G7PEN1"/>
<evidence type="ECO:0000259" key="3">
    <source>
        <dbReference type="Pfam" id="PF03816"/>
    </source>
</evidence>
<feature type="chain" id="PRO_5039529177" evidence="2">
    <location>
        <begin position="23"/>
        <end position="298"/>
    </location>
</feature>
<dbReference type="RefSeq" id="WP_090288928.1">
    <property type="nucleotide sequence ID" value="NZ_FNCK01000001.1"/>
</dbReference>
<dbReference type="EMBL" id="FNCK01000001">
    <property type="protein sequence ID" value="SDF84644.1"/>
    <property type="molecule type" value="Genomic_DNA"/>
</dbReference>
<protein>
    <submittedName>
        <fullName evidence="4">Cell envelope-related function transcriptional attenuator common domain-containing protein</fullName>
    </submittedName>
</protein>
<dbReference type="InterPro" id="IPR050922">
    <property type="entry name" value="LytR/CpsA/Psr_CW_biosynth"/>
</dbReference>
<dbReference type="PANTHER" id="PTHR33392">
    <property type="entry name" value="POLYISOPRENYL-TEICHOIC ACID--PEPTIDOGLYCAN TEICHOIC ACID TRANSFERASE TAGU"/>
    <property type="match status" value="1"/>
</dbReference>
<evidence type="ECO:0000256" key="1">
    <source>
        <dbReference type="ARBA" id="ARBA00006068"/>
    </source>
</evidence>
<feature type="signal peptide" evidence="2">
    <location>
        <begin position="1"/>
        <end position="22"/>
    </location>
</feature>
<organism evidence="4 5">
    <name type="scientific">Facklamia miroungae</name>
    <dbReference type="NCBI Taxonomy" id="120956"/>
    <lineage>
        <taxon>Bacteria</taxon>
        <taxon>Bacillati</taxon>
        <taxon>Bacillota</taxon>
        <taxon>Bacilli</taxon>
        <taxon>Lactobacillales</taxon>
        <taxon>Aerococcaceae</taxon>
        <taxon>Facklamia</taxon>
    </lineage>
</organism>
<evidence type="ECO:0000313" key="5">
    <source>
        <dbReference type="Proteomes" id="UP000199708"/>
    </source>
</evidence>
<comment type="similarity">
    <text evidence="1">Belongs to the LytR/CpsA/Psr (LCP) family.</text>
</comment>